<name>A0ABP8TSA9_9ACTN</name>
<comment type="caution">
    <text evidence="4">The sequence shown here is derived from an EMBL/GenBank/DDBJ whole genome shotgun (WGS) entry which is preliminary data.</text>
</comment>
<feature type="region of interest" description="Disordered" evidence="1">
    <location>
        <begin position="277"/>
        <end position="296"/>
    </location>
</feature>
<feature type="transmembrane region" description="Helical" evidence="2">
    <location>
        <begin position="101"/>
        <end position="119"/>
    </location>
</feature>
<feature type="chain" id="PRO_5046731514" evidence="3">
    <location>
        <begin position="18"/>
        <end position="296"/>
    </location>
</feature>
<feature type="transmembrane region" description="Helical" evidence="2">
    <location>
        <begin position="48"/>
        <end position="66"/>
    </location>
</feature>
<keyword evidence="3" id="KW-0732">Signal</keyword>
<dbReference type="NCBIfam" id="NF038012">
    <property type="entry name" value="DMT_1"/>
    <property type="match status" value="1"/>
</dbReference>
<gene>
    <name evidence="4" type="ORF">GCM10023195_65980</name>
</gene>
<reference evidence="5" key="1">
    <citation type="journal article" date="2019" name="Int. J. Syst. Evol. Microbiol.">
        <title>The Global Catalogue of Microorganisms (GCM) 10K type strain sequencing project: providing services to taxonomists for standard genome sequencing and annotation.</title>
        <authorList>
            <consortium name="The Broad Institute Genomics Platform"/>
            <consortium name="The Broad Institute Genome Sequencing Center for Infectious Disease"/>
            <person name="Wu L."/>
            <person name="Ma J."/>
        </authorList>
    </citation>
    <scope>NUCLEOTIDE SEQUENCE [LARGE SCALE GENOMIC DNA]</scope>
    <source>
        <strain evidence="5">JCM 17938</strain>
    </source>
</reference>
<protein>
    <submittedName>
        <fullName evidence="4">DMT family transporter</fullName>
    </submittedName>
</protein>
<proteinExistence type="predicted"/>
<evidence type="ECO:0000256" key="2">
    <source>
        <dbReference type="SAM" id="Phobius"/>
    </source>
</evidence>
<dbReference type="Proteomes" id="UP001500212">
    <property type="component" value="Unassembled WGS sequence"/>
</dbReference>
<organism evidence="4 5">
    <name type="scientific">Actinoallomurus liliacearum</name>
    <dbReference type="NCBI Taxonomy" id="1080073"/>
    <lineage>
        <taxon>Bacteria</taxon>
        <taxon>Bacillati</taxon>
        <taxon>Actinomycetota</taxon>
        <taxon>Actinomycetes</taxon>
        <taxon>Streptosporangiales</taxon>
        <taxon>Thermomonosporaceae</taxon>
        <taxon>Actinoallomurus</taxon>
    </lineage>
</organism>
<accession>A0ABP8TSA9</accession>
<evidence type="ECO:0000256" key="1">
    <source>
        <dbReference type="SAM" id="MobiDB-lite"/>
    </source>
</evidence>
<sequence length="296" mass="30750">MISVLFAVLAAGSNALASVLQRHAARSAPEEEAFRFALILDLVRRPEWLGGIVALMFGFLFQAAALTTGELSLVQPILVTELPITMLLMAGIFRIRLGTESWRAVGALTVGLAALLASAAPSAGHRHPDRIEWAIATAVTLGLVGYLVSVAKVTSGTSRAVLLGIASGLGFAFTAALMKEATEVLSAGPVALLTSWAVWAMVAAGLGSLFLLQNALHSGTLVAVQPALNVSDPVSSIAYGVGLFGEEIRLGGWVVLELLGVGLLLYGSRLLAQSPPVRGHPQVNPPGPESESRLGH</sequence>
<feature type="transmembrane region" description="Helical" evidence="2">
    <location>
        <begin position="131"/>
        <end position="148"/>
    </location>
</feature>
<keyword evidence="2" id="KW-1133">Transmembrane helix</keyword>
<dbReference type="PANTHER" id="PTHR40761">
    <property type="entry name" value="CONSERVED INTEGRAL MEMBRANE ALANINE VALINE AND LEUCINE RICH PROTEIN-RELATED"/>
    <property type="match status" value="1"/>
</dbReference>
<feature type="transmembrane region" description="Helical" evidence="2">
    <location>
        <begin position="190"/>
        <end position="212"/>
    </location>
</feature>
<keyword evidence="2" id="KW-0812">Transmembrane</keyword>
<keyword evidence="2" id="KW-0472">Membrane</keyword>
<evidence type="ECO:0000313" key="4">
    <source>
        <dbReference type="EMBL" id="GAA4615037.1"/>
    </source>
</evidence>
<feature type="transmembrane region" description="Helical" evidence="2">
    <location>
        <begin position="73"/>
        <end position="95"/>
    </location>
</feature>
<feature type="transmembrane region" description="Helical" evidence="2">
    <location>
        <begin position="160"/>
        <end position="178"/>
    </location>
</feature>
<dbReference type="RefSeq" id="WP_345363364.1">
    <property type="nucleotide sequence ID" value="NZ_BAABHJ010000027.1"/>
</dbReference>
<feature type="signal peptide" evidence="3">
    <location>
        <begin position="1"/>
        <end position="17"/>
    </location>
</feature>
<dbReference type="PANTHER" id="PTHR40761:SF1">
    <property type="entry name" value="CONSERVED INTEGRAL MEMBRANE ALANINE VALINE AND LEUCINE RICH PROTEIN-RELATED"/>
    <property type="match status" value="1"/>
</dbReference>
<dbReference type="EMBL" id="BAABHJ010000027">
    <property type="protein sequence ID" value="GAA4615037.1"/>
    <property type="molecule type" value="Genomic_DNA"/>
</dbReference>
<keyword evidence="5" id="KW-1185">Reference proteome</keyword>
<evidence type="ECO:0000313" key="5">
    <source>
        <dbReference type="Proteomes" id="UP001500212"/>
    </source>
</evidence>
<evidence type="ECO:0000256" key="3">
    <source>
        <dbReference type="SAM" id="SignalP"/>
    </source>
</evidence>